<dbReference type="Proteomes" id="UP001165960">
    <property type="component" value="Unassembled WGS sequence"/>
</dbReference>
<comment type="caution">
    <text evidence="1">The sequence shown here is derived from an EMBL/GenBank/DDBJ whole genome shotgun (WGS) entry which is preliminary data.</text>
</comment>
<name>A0ACC2USU3_9FUNG</name>
<evidence type="ECO:0000313" key="2">
    <source>
        <dbReference type="Proteomes" id="UP001165960"/>
    </source>
</evidence>
<protein>
    <submittedName>
        <fullName evidence="1">Uncharacterized protein</fullName>
    </submittedName>
</protein>
<evidence type="ECO:0000313" key="1">
    <source>
        <dbReference type="EMBL" id="KAJ9089913.1"/>
    </source>
</evidence>
<keyword evidence="2" id="KW-1185">Reference proteome</keyword>
<proteinExistence type="predicted"/>
<dbReference type="EMBL" id="QTSX02000024">
    <property type="protein sequence ID" value="KAJ9089913.1"/>
    <property type="molecule type" value="Genomic_DNA"/>
</dbReference>
<reference evidence="1" key="1">
    <citation type="submission" date="2022-04" db="EMBL/GenBank/DDBJ databases">
        <title>Genome of the entomopathogenic fungus Entomophthora muscae.</title>
        <authorList>
            <person name="Elya C."/>
            <person name="Lovett B.R."/>
            <person name="Lee E."/>
            <person name="Macias A.M."/>
            <person name="Hajek A.E."/>
            <person name="De Bivort B.L."/>
            <person name="Kasson M.T."/>
            <person name="De Fine Licht H.H."/>
            <person name="Stajich J.E."/>
        </authorList>
    </citation>
    <scope>NUCLEOTIDE SEQUENCE</scope>
    <source>
        <strain evidence="1">Berkeley</strain>
    </source>
</reference>
<organism evidence="1 2">
    <name type="scientific">Entomophthora muscae</name>
    <dbReference type="NCBI Taxonomy" id="34485"/>
    <lineage>
        <taxon>Eukaryota</taxon>
        <taxon>Fungi</taxon>
        <taxon>Fungi incertae sedis</taxon>
        <taxon>Zoopagomycota</taxon>
        <taxon>Entomophthoromycotina</taxon>
        <taxon>Entomophthoromycetes</taxon>
        <taxon>Entomophthorales</taxon>
        <taxon>Entomophthoraceae</taxon>
        <taxon>Entomophthora</taxon>
    </lineage>
</organism>
<gene>
    <name evidence="1" type="ORF">DSO57_1008012</name>
</gene>
<accession>A0ACC2USU3</accession>
<sequence>MKQFTALAAFALSSIICFNYKKDKICGVNLGGWLVLEPWITPSLFEPFKGKSEGKMAVDEYTYTKILKHKAKPILESHWKNFVTEKDFLILKHAGINHVCIPVGYWAFNKTKKELFINESL</sequence>